<keyword evidence="1" id="KW-0812">Transmembrane</keyword>
<dbReference type="AlphaFoldDB" id="A0AAW7IDM8"/>
<proteinExistence type="predicted"/>
<evidence type="ECO:0000313" key="2">
    <source>
        <dbReference type="EMBL" id="MDM5454240.1"/>
    </source>
</evidence>
<evidence type="ECO:0000256" key="1">
    <source>
        <dbReference type="SAM" id="Phobius"/>
    </source>
</evidence>
<keyword evidence="1" id="KW-1133">Transmembrane helix</keyword>
<organism evidence="2 3">
    <name type="scientific">Peribacillus simplex</name>
    <dbReference type="NCBI Taxonomy" id="1478"/>
    <lineage>
        <taxon>Bacteria</taxon>
        <taxon>Bacillati</taxon>
        <taxon>Bacillota</taxon>
        <taxon>Bacilli</taxon>
        <taxon>Bacillales</taxon>
        <taxon>Bacillaceae</taxon>
        <taxon>Peribacillus</taxon>
    </lineage>
</organism>
<sequence>MYIERGDILDYGLPNFGFFCAGINYSSLWQPIIIGLVLAIVGVGMEYFILKSGTLWMGVGADFVATVLIGHFLSIYYGMLQSLS</sequence>
<feature type="transmembrane region" description="Helical" evidence="1">
    <location>
        <begin position="28"/>
        <end position="48"/>
    </location>
</feature>
<feature type="transmembrane region" description="Helical" evidence="1">
    <location>
        <begin position="55"/>
        <end position="79"/>
    </location>
</feature>
<comment type="caution">
    <text evidence="2">The sequence shown here is derived from an EMBL/GenBank/DDBJ whole genome shotgun (WGS) entry which is preliminary data.</text>
</comment>
<keyword evidence="1" id="KW-0472">Membrane</keyword>
<accession>A0AAW7IDM8</accession>
<dbReference type="EMBL" id="JAUCEY010000008">
    <property type="protein sequence ID" value="MDM5454240.1"/>
    <property type="molecule type" value="Genomic_DNA"/>
</dbReference>
<name>A0AAW7IDM8_9BACI</name>
<evidence type="ECO:0000313" key="3">
    <source>
        <dbReference type="Proteomes" id="UP001234602"/>
    </source>
</evidence>
<protein>
    <submittedName>
        <fullName evidence="2">Uncharacterized protein</fullName>
    </submittedName>
</protein>
<dbReference type="Proteomes" id="UP001234602">
    <property type="component" value="Unassembled WGS sequence"/>
</dbReference>
<reference evidence="2" key="1">
    <citation type="submission" date="2023-06" db="EMBL/GenBank/DDBJ databases">
        <title>Comparative genomics of Bacillaceae isolates and their secondary metabolite potential.</title>
        <authorList>
            <person name="Song L."/>
            <person name="Nielsen L.J."/>
            <person name="Mohite O."/>
            <person name="Xu X."/>
            <person name="Weber T."/>
            <person name="Kovacs A.T."/>
        </authorList>
    </citation>
    <scope>NUCLEOTIDE SEQUENCE</scope>
    <source>
        <strain evidence="2">D8_B_37</strain>
    </source>
</reference>
<gene>
    <name evidence="2" type="ORF">QUF89_19100</name>
</gene>